<proteinExistence type="predicted"/>
<dbReference type="Pfam" id="PF13302">
    <property type="entry name" value="Acetyltransf_3"/>
    <property type="match status" value="1"/>
</dbReference>
<dbReference type="InterPro" id="IPR000182">
    <property type="entry name" value="GNAT_dom"/>
</dbReference>
<comment type="caution">
    <text evidence="2">The sequence shown here is derived from an EMBL/GenBank/DDBJ whole genome shotgun (WGS) entry which is preliminary data.</text>
</comment>
<keyword evidence="3" id="KW-1185">Reference proteome</keyword>
<dbReference type="Gene3D" id="3.40.630.30">
    <property type="match status" value="1"/>
</dbReference>
<reference evidence="2 3" key="1">
    <citation type="submission" date="2023-03" db="EMBL/GenBank/DDBJ databases">
        <title>Thalassotalea loyana LMG 22536T draft genome sequence.</title>
        <authorList>
            <person name="Sawabe T."/>
        </authorList>
    </citation>
    <scope>NUCLEOTIDE SEQUENCE [LARGE SCALE GENOMIC DNA]</scope>
    <source>
        <strain evidence="2 3">LMG 22536</strain>
    </source>
</reference>
<dbReference type="InterPro" id="IPR051531">
    <property type="entry name" value="N-acetyltransferase"/>
</dbReference>
<dbReference type="PANTHER" id="PTHR43792">
    <property type="entry name" value="GNAT FAMILY, PUTATIVE (AFU_ORTHOLOGUE AFUA_3G00765)-RELATED-RELATED"/>
    <property type="match status" value="1"/>
</dbReference>
<sequence>MTLTTTIIDEFNQISIDTDRLSIKKLTPEYTADCLRHEQDEEMLKYIKDLPSLEEAKALVDMSAAPWSGEEGQWVTFAIVERFSGSYIGEVFCRYESIEFKRIEIGFRLAKAFHQKGIMSEALSAFLAEVTRIATPIKFTGFCVAENTASMKTMQKQGFEQEGLLRKHSTLNGVWYDERVFGRVL</sequence>
<dbReference type="EMBL" id="BSSV01000002">
    <property type="protein sequence ID" value="GLX84849.1"/>
    <property type="molecule type" value="Genomic_DNA"/>
</dbReference>
<organism evidence="2 3">
    <name type="scientific">Thalassotalea loyana</name>
    <dbReference type="NCBI Taxonomy" id="280483"/>
    <lineage>
        <taxon>Bacteria</taxon>
        <taxon>Pseudomonadati</taxon>
        <taxon>Pseudomonadota</taxon>
        <taxon>Gammaproteobacteria</taxon>
        <taxon>Alteromonadales</taxon>
        <taxon>Colwelliaceae</taxon>
        <taxon>Thalassotalea</taxon>
    </lineage>
</organism>
<evidence type="ECO:0000313" key="2">
    <source>
        <dbReference type="EMBL" id="GLX84849.1"/>
    </source>
</evidence>
<accession>A0ABQ6HBC6</accession>
<dbReference type="Proteomes" id="UP001157134">
    <property type="component" value="Unassembled WGS sequence"/>
</dbReference>
<name>A0ABQ6HBC6_9GAMM</name>
<dbReference type="RefSeq" id="WP_284296538.1">
    <property type="nucleotide sequence ID" value="NZ_BSSV01000002.1"/>
</dbReference>
<evidence type="ECO:0000313" key="3">
    <source>
        <dbReference type="Proteomes" id="UP001157134"/>
    </source>
</evidence>
<dbReference type="InterPro" id="IPR016181">
    <property type="entry name" value="Acyl_CoA_acyltransferase"/>
</dbReference>
<evidence type="ECO:0000259" key="1">
    <source>
        <dbReference type="Pfam" id="PF13302"/>
    </source>
</evidence>
<feature type="domain" description="N-acetyltransferase" evidence="1">
    <location>
        <begin position="20"/>
        <end position="160"/>
    </location>
</feature>
<protein>
    <submittedName>
        <fullName evidence="2">N-acetyltransferase</fullName>
    </submittedName>
</protein>
<gene>
    <name evidence="2" type="ORF">tloyanaT_11010</name>
</gene>
<dbReference type="SUPFAM" id="SSF55729">
    <property type="entry name" value="Acyl-CoA N-acyltransferases (Nat)"/>
    <property type="match status" value="1"/>
</dbReference>